<accession>A0ABX1ASM8</accession>
<dbReference type="NCBIfam" id="TIGR03425">
    <property type="entry name" value="urea_degr_2"/>
    <property type="match status" value="1"/>
</dbReference>
<evidence type="ECO:0000313" key="4">
    <source>
        <dbReference type="Proteomes" id="UP000696294"/>
    </source>
</evidence>
<feature type="compositionally biased region" description="Basic and acidic residues" evidence="1">
    <location>
        <begin position="283"/>
        <end position="294"/>
    </location>
</feature>
<dbReference type="PANTHER" id="PTHR31527:SF0">
    <property type="entry name" value="RE64534P"/>
    <property type="match status" value="1"/>
</dbReference>
<keyword evidence="4" id="KW-1185">Reference proteome</keyword>
<dbReference type="Pfam" id="PF09347">
    <property type="entry name" value="DUF1989"/>
    <property type="match status" value="1"/>
</dbReference>
<proteinExistence type="predicted"/>
<dbReference type="PANTHER" id="PTHR31527">
    <property type="entry name" value="RE64534P"/>
    <property type="match status" value="1"/>
</dbReference>
<reference evidence="3 4" key="1">
    <citation type="submission" date="2020-03" db="EMBL/GenBank/DDBJ databases">
        <title>WGS of actinomycetes isolated from Thailand.</title>
        <authorList>
            <person name="Thawai C."/>
        </authorList>
    </citation>
    <scope>NUCLEOTIDE SEQUENCE [LARGE SCALE GENOMIC DNA]</scope>
    <source>
        <strain evidence="3 4">FMUSA5-5</strain>
    </source>
</reference>
<evidence type="ECO:0000259" key="2">
    <source>
        <dbReference type="Pfam" id="PF09347"/>
    </source>
</evidence>
<dbReference type="InterPro" id="IPR018959">
    <property type="entry name" value="DUF1989"/>
</dbReference>
<feature type="domain" description="DUF1989" evidence="2">
    <location>
        <begin position="74"/>
        <end position="239"/>
    </location>
</feature>
<comment type="caution">
    <text evidence="3">The sequence shown here is derived from an EMBL/GenBank/DDBJ whole genome shotgun (WGS) entry which is preliminary data.</text>
</comment>
<gene>
    <name evidence="3" type="ORF">HCN51_04000</name>
</gene>
<feature type="region of interest" description="Disordered" evidence="1">
    <location>
        <begin position="272"/>
        <end position="300"/>
    </location>
</feature>
<evidence type="ECO:0000313" key="3">
    <source>
        <dbReference type="EMBL" id="NJP88628.1"/>
    </source>
</evidence>
<sequence length="300" mass="32086">MRVRSAGHSFCQATEITRSVVTTLQNGTATTAGARAHARAQEGTAVHTAPTVPAARWENPPEGVAAGDLVWADRVPAGGYAHRVLAPGTAIRLTDPEGDACASLLLFHAGMPWERLNVADTVKVQWQVYAGASYLLLSDQARVLATILHDGSGRHDTLYGTSTRARNERRYGDGSPQGPSPAGRELLALAGAKNGLERRDLPPSISLFQGVRIDADGRPEWQGSAGPGASVTLRTELPVVVLLANAAHPLDPRPGYTVTPLEILAWRDRVTTPNDPQWNATPEGRRAYENTADHRKGRGL</sequence>
<feature type="region of interest" description="Disordered" evidence="1">
    <location>
        <begin position="158"/>
        <end position="183"/>
    </location>
</feature>
<dbReference type="Proteomes" id="UP000696294">
    <property type="component" value="Unassembled WGS sequence"/>
</dbReference>
<dbReference type="InterPro" id="IPR017792">
    <property type="entry name" value="UAAP1"/>
</dbReference>
<protein>
    <submittedName>
        <fullName evidence="3">DUF1989 domain-containing protein</fullName>
    </submittedName>
</protein>
<evidence type="ECO:0000256" key="1">
    <source>
        <dbReference type="SAM" id="MobiDB-lite"/>
    </source>
</evidence>
<name>A0ABX1ASM8_9ACTN</name>
<organism evidence="3 4">
    <name type="scientific">Nonomuraea composti</name>
    <dbReference type="NCBI Taxonomy" id="2720023"/>
    <lineage>
        <taxon>Bacteria</taxon>
        <taxon>Bacillati</taxon>
        <taxon>Actinomycetota</taxon>
        <taxon>Actinomycetes</taxon>
        <taxon>Streptosporangiales</taxon>
        <taxon>Streptosporangiaceae</taxon>
        <taxon>Nonomuraea</taxon>
    </lineage>
</organism>
<dbReference type="EMBL" id="JAATEP010000002">
    <property type="protein sequence ID" value="NJP88628.1"/>
    <property type="molecule type" value="Genomic_DNA"/>
</dbReference>